<keyword evidence="4" id="KW-0963">Cytoplasm</keyword>
<protein>
    <recommendedName>
        <fullName evidence="3">Phosphocarrier protein HPr</fullName>
    </recommendedName>
</protein>
<evidence type="ECO:0000256" key="1">
    <source>
        <dbReference type="ARBA" id="ARBA00003681"/>
    </source>
</evidence>
<dbReference type="PANTHER" id="PTHR33705:SF2">
    <property type="entry name" value="PHOSPHOCARRIER PROTEIN NPR"/>
    <property type="match status" value="1"/>
</dbReference>
<dbReference type="RefSeq" id="WP_132743822.1">
    <property type="nucleotide sequence ID" value="NZ_SLXK01000003.1"/>
</dbReference>
<dbReference type="Pfam" id="PF00381">
    <property type="entry name" value="PTS-HPr"/>
    <property type="match status" value="1"/>
</dbReference>
<dbReference type="PANTHER" id="PTHR33705">
    <property type="entry name" value="PHOSPHOCARRIER PROTEIN HPR"/>
    <property type="match status" value="1"/>
</dbReference>
<dbReference type="InterPro" id="IPR035895">
    <property type="entry name" value="HPr-like_sf"/>
</dbReference>
<feature type="domain" description="HPr" evidence="7">
    <location>
        <begin position="1"/>
        <end position="88"/>
    </location>
</feature>
<dbReference type="EMBL" id="SLXK01000003">
    <property type="protein sequence ID" value="TCP31244.1"/>
    <property type="molecule type" value="Genomic_DNA"/>
</dbReference>
<dbReference type="Gene3D" id="3.30.1340.10">
    <property type="entry name" value="HPr-like"/>
    <property type="match status" value="1"/>
</dbReference>
<name>A0A4R2PAE6_9BACL</name>
<evidence type="ECO:0000313" key="8">
    <source>
        <dbReference type="EMBL" id="TCP31244.1"/>
    </source>
</evidence>
<dbReference type="GO" id="GO:0009401">
    <property type="term" value="P:phosphoenolpyruvate-dependent sugar phosphotransferase system"/>
    <property type="evidence" value="ECO:0007669"/>
    <property type="project" value="UniProtKB-KW"/>
</dbReference>
<dbReference type="NCBIfam" id="NF010352">
    <property type="entry name" value="PRK13780.1"/>
    <property type="match status" value="1"/>
</dbReference>
<dbReference type="InterPro" id="IPR050399">
    <property type="entry name" value="HPr"/>
</dbReference>
<sequence>MAEKTFKVVDETGIHARPATLLVSEASKFQADIQLEYNGRKANLKSIMGVMAMGVRQGADIKIITEGSDAEEALEAIDSKLRSTGLAE</sequence>
<reference evidence="8 9" key="1">
    <citation type="submission" date="2019-03" db="EMBL/GenBank/DDBJ databases">
        <title>Genomic Encyclopedia of Type Strains, Phase IV (KMG-IV): sequencing the most valuable type-strain genomes for metagenomic binning, comparative biology and taxonomic classification.</title>
        <authorList>
            <person name="Goeker M."/>
        </authorList>
    </citation>
    <scope>NUCLEOTIDE SEQUENCE [LARGE SCALE GENOMIC DNA]</scope>
    <source>
        <strain evidence="8 9">DSM 19377</strain>
    </source>
</reference>
<dbReference type="NCBIfam" id="TIGR01003">
    <property type="entry name" value="PTS_HPr_family"/>
    <property type="match status" value="1"/>
</dbReference>
<accession>A0A4R2PAE6</accession>
<dbReference type="Proteomes" id="UP000295416">
    <property type="component" value="Unassembled WGS sequence"/>
</dbReference>
<evidence type="ECO:0000313" key="9">
    <source>
        <dbReference type="Proteomes" id="UP000295416"/>
    </source>
</evidence>
<keyword evidence="5" id="KW-0813">Transport</keyword>
<dbReference type="PROSITE" id="PS00369">
    <property type="entry name" value="PTS_HPR_HIS"/>
    <property type="match status" value="1"/>
</dbReference>
<dbReference type="InterPro" id="IPR001020">
    <property type="entry name" value="PTS_HPr_His_P_site"/>
</dbReference>
<proteinExistence type="predicted"/>
<dbReference type="AlphaFoldDB" id="A0A4R2PAE6"/>
<evidence type="ECO:0000256" key="5">
    <source>
        <dbReference type="ARBA" id="ARBA00022597"/>
    </source>
</evidence>
<evidence type="ECO:0000256" key="4">
    <source>
        <dbReference type="ARBA" id="ARBA00022490"/>
    </source>
</evidence>
<dbReference type="PROSITE" id="PS51350">
    <property type="entry name" value="PTS_HPR_DOM"/>
    <property type="match status" value="1"/>
</dbReference>
<keyword evidence="5" id="KW-0762">Sugar transport</keyword>
<comment type="subcellular location">
    <subcellularLocation>
        <location evidence="2">Cytoplasm</location>
    </subcellularLocation>
</comment>
<dbReference type="InterPro" id="IPR002114">
    <property type="entry name" value="PTS_HPr_Ser_P_site"/>
</dbReference>
<gene>
    <name evidence="8" type="ORF">EV207_103127</name>
</gene>
<evidence type="ECO:0000256" key="6">
    <source>
        <dbReference type="ARBA" id="ARBA00022683"/>
    </source>
</evidence>
<evidence type="ECO:0000256" key="3">
    <source>
        <dbReference type="ARBA" id="ARBA00020422"/>
    </source>
</evidence>
<dbReference type="SUPFAM" id="SSF55594">
    <property type="entry name" value="HPr-like"/>
    <property type="match status" value="1"/>
</dbReference>
<dbReference type="InterPro" id="IPR000032">
    <property type="entry name" value="HPr-like"/>
</dbReference>
<dbReference type="PRINTS" id="PR00107">
    <property type="entry name" value="PHOSPHOCPHPR"/>
</dbReference>
<comment type="function">
    <text evidence="1">General (non sugar-specific) component of the phosphoenolpyruvate-dependent sugar phosphotransferase system (sugar PTS). This major carbohydrate active-transport system catalyzes the phosphorylation of incoming sugar substrates concomitantly with their translocation across the cell membrane. The phosphoryl group from phosphoenolpyruvate (PEP) is transferred to the phosphoryl carrier protein HPr by enzyme I. Phospho-HPr then transfers it to the PTS EIIA domain.</text>
</comment>
<evidence type="ECO:0000259" key="7">
    <source>
        <dbReference type="PROSITE" id="PS51350"/>
    </source>
</evidence>
<evidence type="ECO:0000256" key="2">
    <source>
        <dbReference type="ARBA" id="ARBA00004496"/>
    </source>
</evidence>
<keyword evidence="6" id="KW-0598">Phosphotransferase system</keyword>
<dbReference type="CDD" id="cd00367">
    <property type="entry name" value="PTS-HPr_like"/>
    <property type="match status" value="1"/>
</dbReference>
<comment type="caution">
    <text evidence="8">The sequence shown here is derived from an EMBL/GenBank/DDBJ whole genome shotgun (WGS) entry which is preliminary data.</text>
</comment>
<organism evidence="8 9">
    <name type="scientific">Scopulibacillus darangshiensis</name>
    <dbReference type="NCBI Taxonomy" id="442528"/>
    <lineage>
        <taxon>Bacteria</taxon>
        <taxon>Bacillati</taxon>
        <taxon>Bacillota</taxon>
        <taxon>Bacilli</taxon>
        <taxon>Bacillales</taxon>
        <taxon>Sporolactobacillaceae</taxon>
        <taxon>Scopulibacillus</taxon>
    </lineage>
</organism>
<dbReference type="GO" id="GO:0005737">
    <property type="term" value="C:cytoplasm"/>
    <property type="evidence" value="ECO:0007669"/>
    <property type="project" value="UniProtKB-SubCell"/>
</dbReference>
<dbReference type="OrthoDB" id="9809047at2"/>
<dbReference type="PROSITE" id="PS00589">
    <property type="entry name" value="PTS_HPR_SER"/>
    <property type="match status" value="1"/>
</dbReference>
<keyword evidence="9" id="KW-1185">Reference proteome</keyword>